<dbReference type="Gene3D" id="3.30.750.140">
    <property type="match status" value="1"/>
</dbReference>
<protein>
    <submittedName>
        <fullName evidence="3">Flagellar hook-length control protein FliK</fullName>
    </submittedName>
</protein>
<feature type="region of interest" description="Disordered" evidence="1">
    <location>
        <begin position="467"/>
        <end position="487"/>
    </location>
</feature>
<keyword evidence="3" id="KW-0969">Cilium</keyword>
<feature type="domain" description="Flagellar hook-length control protein-like C-terminal" evidence="2">
    <location>
        <begin position="384"/>
        <end position="460"/>
    </location>
</feature>
<evidence type="ECO:0000259" key="2">
    <source>
        <dbReference type="Pfam" id="PF02120"/>
    </source>
</evidence>
<evidence type="ECO:0000256" key="1">
    <source>
        <dbReference type="SAM" id="MobiDB-lite"/>
    </source>
</evidence>
<dbReference type="RefSeq" id="WP_353438317.1">
    <property type="nucleotide sequence ID" value="NZ_CP099959.1"/>
</dbReference>
<dbReference type="Pfam" id="PF02120">
    <property type="entry name" value="Flg_hook"/>
    <property type="match status" value="1"/>
</dbReference>
<dbReference type="InterPro" id="IPR021136">
    <property type="entry name" value="Flagellar_hook_control-like_C"/>
</dbReference>
<feature type="region of interest" description="Disordered" evidence="1">
    <location>
        <begin position="1"/>
        <end position="37"/>
    </location>
</feature>
<accession>A0AAU8A217</accession>
<organism evidence="3">
    <name type="scientific">Polynucleobacter sp. UK-FUSCHL-C3</name>
    <dbReference type="NCBI Taxonomy" id="2955208"/>
    <lineage>
        <taxon>Bacteria</taxon>
        <taxon>Pseudomonadati</taxon>
        <taxon>Pseudomonadota</taxon>
        <taxon>Betaproteobacteria</taxon>
        <taxon>Burkholderiales</taxon>
        <taxon>Burkholderiaceae</taxon>
        <taxon>Polynucleobacter</taxon>
    </lineage>
</organism>
<keyword evidence="3" id="KW-0282">Flagellum</keyword>
<keyword evidence="3" id="KW-0966">Cell projection</keyword>
<proteinExistence type="predicted"/>
<name>A0AAU8A217_9BURK</name>
<dbReference type="EMBL" id="CP099959">
    <property type="protein sequence ID" value="XCC57287.1"/>
    <property type="molecule type" value="Genomic_DNA"/>
</dbReference>
<gene>
    <name evidence="3" type="ORF">NKE59_07260</name>
</gene>
<sequence length="516" mass="54902">MSFANAVPSKHQVSQLQAGREPFASKDKLPSNAGGLEDFLNELNQATNLRMQVQEETATDNRLKGKKAPEVKDSKTDPEVQILHKQEQSTQNPANIADSGARSDPAIAKIMAALEQLNQQNQAKAASLLSNWGETASVGKLDLESLRTNLKNLGFESILGDLEKAQAAGNLEQVAGLQANLAEKLLAQLGNLNAQNKDAQVGILSAKASIDAKTLQALEAQRNQITANQTINQALQKQLLAQEQMNTPVAGSELVRVIAVEPSLAQELKMKQAADLDTEFTLTHNTLLGSKAMESVSLDESAVAVEDIDTLVSGNNLLAKSLLDGQALIKTEKPLDKSVGDDFSGNLLSASQVAQSTTVSTPTQIAMSLNEASIVSGPLHSEIMSAAKSGGGRIQLELTPPEQGTIRIDLRIDQSGRAHLIVEGASDAAKARLDQGGQQLKNEFAQMGLNLSLDLRQGDSRFAQNQQFGSDQARFAQPSSSTDRSSMGIGLLSERLASSRFLSDNASGVSGIHLYA</sequence>
<dbReference type="AlphaFoldDB" id="A0AAU8A217"/>
<evidence type="ECO:0000313" key="3">
    <source>
        <dbReference type="EMBL" id="XCC57287.1"/>
    </source>
</evidence>
<feature type="compositionally biased region" description="Basic and acidic residues" evidence="1">
    <location>
        <begin position="59"/>
        <end position="79"/>
    </location>
</feature>
<reference evidence="3" key="1">
    <citation type="submission" date="2022-06" db="EMBL/GenBank/DDBJ databases">
        <title>New Polynucleobacter species.</title>
        <authorList>
            <person name="Hahn M.W."/>
        </authorList>
    </citation>
    <scope>NUCLEOTIDE SEQUENCE</scope>
    <source>
        <strain evidence="3">UK-FUSCHL-C3</strain>
    </source>
</reference>
<feature type="region of interest" description="Disordered" evidence="1">
    <location>
        <begin position="54"/>
        <end position="79"/>
    </location>
</feature>
<dbReference type="InterPro" id="IPR038610">
    <property type="entry name" value="FliK-like_C_sf"/>
</dbReference>